<reference evidence="3" key="1">
    <citation type="submission" date="2018-02" db="EMBL/GenBank/DDBJ databases">
        <title>Rhizophora mucronata_Transcriptome.</title>
        <authorList>
            <person name="Meera S.P."/>
            <person name="Sreeshan A."/>
            <person name="Augustine A."/>
        </authorList>
    </citation>
    <scope>NUCLEOTIDE SEQUENCE</scope>
    <source>
        <tissue evidence="3">Leaf</tissue>
    </source>
</reference>
<accession>A0A2P2PIK6</accession>
<evidence type="ECO:0000259" key="2">
    <source>
        <dbReference type="Pfam" id="PF06911"/>
    </source>
</evidence>
<dbReference type="PANTHER" id="PTHR21068:SF36">
    <property type="entry name" value="SENESCENCE_DEHYDRATION-ASSOCIATED PROTEIN-LIKE PROTEIN"/>
    <property type="match status" value="1"/>
</dbReference>
<sequence>MGGSSSSKSEPALHSEQKNQKTTNTRQEAVLRIPGCTVHLMDEGEAIELAKGEFTLFNVLEKSVPVATIIKVGDGLLWPLTKDEPVVKLDSFHYLFSLPTKDGYPLSYGVTFSEQCNSILPSLDSFLSEHSCFSITTSPRSTSVDWKQFAPSIEDYNNLLARAIAGGSGQIVKGIFMIGNAYSSQIHSGGEMILARATEEKNNASTSSDVSSNKTDGSNINKSGINRSLKRVRNLSKMTENISKALLDDVGLATESVTAPLVKSRAGKAILSTGPGEVLLASLDAVNKILDAAEVAEKQALSATTGATTRMVTTRFGKSAGEATGEVLATTGHCANTAWNISKIRKAINPASSVSRLSTLHGEGVPKNAGQNG</sequence>
<evidence type="ECO:0000256" key="1">
    <source>
        <dbReference type="SAM" id="MobiDB-lite"/>
    </source>
</evidence>
<feature type="region of interest" description="Disordered" evidence="1">
    <location>
        <begin position="203"/>
        <end position="223"/>
    </location>
</feature>
<proteinExistence type="predicted"/>
<dbReference type="InterPro" id="IPR009686">
    <property type="entry name" value="Senescence/spartin_C"/>
</dbReference>
<dbReference type="GO" id="GO:0005886">
    <property type="term" value="C:plasma membrane"/>
    <property type="evidence" value="ECO:0007669"/>
    <property type="project" value="TreeGrafter"/>
</dbReference>
<evidence type="ECO:0000313" key="3">
    <source>
        <dbReference type="EMBL" id="MBX54604.1"/>
    </source>
</evidence>
<dbReference type="InterPro" id="IPR045036">
    <property type="entry name" value="Spartin-like"/>
</dbReference>
<dbReference type="AlphaFoldDB" id="A0A2P2PIK6"/>
<feature type="domain" description="Senescence" evidence="2">
    <location>
        <begin position="163"/>
        <end position="348"/>
    </location>
</feature>
<feature type="region of interest" description="Disordered" evidence="1">
    <location>
        <begin position="1"/>
        <end position="26"/>
    </location>
</feature>
<dbReference type="Pfam" id="PF06911">
    <property type="entry name" value="Senescence"/>
    <property type="match status" value="1"/>
</dbReference>
<dbReference type="PANTHER" id="PTHR21068">
    <property type="entry name" value="SPARTIN"/>
    <property type="match status" value="1"/>
</dbReference>
<dbReference type="EMBL" id="GGEC01074120">
    <property type="protein sequence ID" value="MBX54604.1"/>
    <property type="molecule type" value="Transcribed_RNA"/>
</dbReference>
<protein>
    <recommendedName>
        <fullName evidence="2">Senescence domain-containing protein</fullName>
    </recommendedName>
</protein>
<organism evidence="3">
    <name type="scientific">Rhizophora mucronata</name>
    <name type="common">Asiatic mangrove</name>
    <dbReference type="NCBI Taxonomy" id="61149"/>
    <lineage>
        <taxon>Eukaryota</taxon>
        <taxon>Viridiplantae</taxon>
        <taxon>Streptophyta</taxon>
        <taxon>Embryophyta</taxon>
        <taxon>Tracheophyta</taxon>
        <taxon>Spermatophyta</taxon>
        <taxon>Magnoliopsida</taxon>
        <taxon>eudicotyledons</taxon>
        <taxon>Gunneridae</taxon>
        <taxon>Pentapetalae</taxon>
        <taxon>rosids</taxon>
        <taxon>fabids</taxon>
        <taxon>Malpighiales</taxon>
        <taxon>Rhizophoraceae</taxon>
        <taxon>Rhizophora</taxon>
    </lineage>
</organism>
<name>A0A2P2PIK6_RHIMU</name>